<dbReference type="PATRIC" id="fig|442.7.peg.3416"/>
<feature type="region of interest" description="Disordered" evidence="1">
    <location>
        <begin position="1"/>
        <end position="48"/>
    </location>
</feature>
<dbReference type="Proteomes" id="UP000075573">
    <property type="component" value="Unassembled WGS sequence"/>
</dbReference>
<sequence>MPGQSGPEDATTDDATPGPAQADTPHSEDAQTTAGDRKARTSRPRALRDPKDIGLFQDIVLNFTHGVGCPERNEILSRLVLAERVELSPELAANVGRCSIMQADVIPAFADCLAEGLPTPDRPLWLEYSHKDRISGLLTGALAEGDHVPDRIGALLFADPMYEGGIDIFLCWHDQNHKLFFSYAIMVWDIPSMKKAAYEARPGLLDTLRRRWPAPPGIFDHVFIAVPPGMAEEMYIWHGLPAANDPRRKKALEKTRQDIMVEHIFLMTYLCMKATGGRGDIMRSGHLERDRKGLSWVEDTQPLT</sequence>
<evidence type="ECO:0000313" key="2">
    <source>
        <dbReference type="EMBL" id="KXV00125.1"/>
    </source>
</evidence>
<organism evidence="2 3">
    <name type="scientific">Gluconobacter potus</name>
    <dbReference type="NCBI Taxonomy" id="2724927"/>
    <lineage>
        <taxon>Bacteria</taxon>
        <taxon>Pseudomonadati</taxon>
        <taxon>Pseudomonadota</taxon>
        <taxon>Alphaproteobacteria</taxon>
        <taxon>Acetobacterales</taxon>
        <taxon>Acetobacteraceae</taxon>
        <taxon>Gluconobacter</taxon>
    </lineage>
</organism>
<dbReference type="EMBL" id="LHZB01000118">
    <property type="protein sequence ID" value="KXV00125.1"/>
    <property type="molecule type" value="Genomic_DNA"/>
</dbReference>
<proteinExistence type="predicted"/>
<feature type="compositionally biased region" description="Basic and acidic residues" evidence="1">
    <location>
        <begin position="25"/>
        <end position="39"/>
    </location>
</feature>
<name>A0A149QS31_9PROT</name>
<dbReference type="RefSeq" id="WP_062497413.1">
    <property type="nucleotide sequence ID" value="NZ_LHZB01000118.1"/>
</dbReference>
<comment type="caution">
    <text evidence="2">The sequence shown here is derived from an EMBL/GenBank/DDBJ whole genome shotgun (WGS) entry which is preliminary data.</text>
</comment>
<accession>A0A149QS31</accession>
<reference evidence="2 3" key="1">
    <citation type="submission" date="2015-06" db="EMBL/GenBank/DDBJ databases">
        <title>Improved classification and identification of acetic acid bacteria using matrix-assisted laser desorption/ionization time-of-flight mass spectrometry; Gluconobacter nephelii and Gluconobacter uchimurae are later heterotypic synonyms of Gluconobacter japonicus and Gluconobacter oxydans, respectively.</title>
        <authorList>
            <person name="Li L."/>
            <person name="Cleenwerck I."/>
            <person name="De Vuyst L."/>
            <person name="Vandamme P."/>
        </authorList>
    </citation>
    <scope>NUCLEOTIDE SEQUENCE [LARGE SCALE GENOMIC DNA]</scope>
    <source>
        <strain evidence="2 3">LMG 1764</strain>
    </source>
</reference>
<evidence type="ECO:0000256" key="1">
    <source>
        <dbReference type="SAM" id="MobiDB-lite"/>
    </source>
</evidence>
<evidence type="ECO:0000313" key="3">
    <source>
        <dbReference type="Proteomes" id="UP000075573"/>
    </source>
</evidence>
<dbReference type="AlphaFoldDB" id="A0A149QS31"/>
<gene>
    <name evidence="2" type="ORF">AD929_13010</name>
</gene>
<protein>
    <submittedName>
        <fullName evidence="2">Uncharacterized protein</fullName>
    </submittedName>
</protein>